<reference evidence="1" key="2">
    <citation type="submission" date="2018-05" db="EMBL/GenBank/DDBJ databases">
        <title>OpunRS2 (Oryza punctata Reference Sequence Version 2).</title>
        <authorList>
            <person name="Zhang J."/>
            <person name="Kudrna D."/>
            <person name="Lee S."/>
            <person name="Talag J."/>
            <person name="Welchert J."/>
            <person name="Wing R.A."/>
        </authorList>
    </citation>
    <scope>NUCLEOTIDE SEQUENCE [LARGE SCALE GENOMIC DNA]</scope>
</reference>
<organism evidence="1">
    <name type="scientific">Oryza punctata</name>
    <name type="common">Red rice</name>
    <dbReference type="NCBI Taxonomy" id="4537"/>
    <lineage>
        <taxon>Eukaryota</taxon>
        <taxon>Viridiplantae</taxon>
        <taxon>Streptophyta</taxon>
        <taxon>Embryophyta</taxon>
        <taxon>Tracheophyta</taxon>
        <taxon>Spermatophyta</taxon>
        <taxon>Magnoliopsida</taxon>
        <taxon>Liliopsida</taxon>
        <taxon>Poales</taxon>
        <taxon>Poaceae</taxon>
        <taxon>BOP clade</taxon>
        <taxon>Oryzoideae</taxon>
        <taxon>Oryzeae</taxon>
        <taxon>Oryzinae</taxon>
        <taxon>Oryza</taxon>
    </lineage>
</organism>
<evidence type="ECO:0000313" key="1">
    <source>
        <dbReference type="EnsemblPlants" id="OPUNC09G01080.1"/>
    </source>
</evidence>
<proteinExistence type="predicted"/>
<accession>A0A0E0LYH6</accession>
<dbReference type="HOGENOM" id="CLU_017472_1_1_1"/>
<evidence type="ECO:0000313" key="2">
    <source>
        <dbReference type="Proteomes" id="UP000026962"/>
    </source>
</evidence>
<reference evidence="1" key="1">
    <citation type="submission" date="2015-04" db="UniProtKB">
        <authorList>
            <consortium name="EnsemblPlants"/>
        </authorList>
    </citation>
    <scope>IDENTIFICATION</scope>
</reference>
<keyword evidence="2" id="KW-1185">Reference proteome</keyword>
<dbReference type="EnsemblPlants" id="OPUNC09G01080.1">
    <property type="protein sequence ID" value="OPUNC09G01080.1"/>
    <property type="gene ID" value="OPUNC09G01080"/>
</dbReference>
<name>A0A0E0LYH6_ORYPU</name>
<protein>
    <submittedName>
        <fullName evidence="1">Uncharacterized protein</fullName>
    </submittedName>
</protein>
<dbReference type="Proteomes" id="UP000026962">
    <property type="component" value="Chromosome 9"/>
</dbReference>
<sequence length="137" mass="15834">MQSSHPHTIELSLTKLQSILKKDEPLDPDCFNLSIHKFMYEKIQMIATGFGVCPKFHKKIDLAESVGSWSEIHYKVARCKSILIYQYVSLEALSWSYWTKKAEQSIEAMLVACPGSRWTKDINLWHHLIVTNPVLDK</sequence>
<dbReference type="OMA" id="CKSYAML"/>
<dbReference type="AlphaFoldDB" id="A0A0E0LYH6"/>
<dbReference type="Gramene" id="OPUNC09G01080.1">
    <property type="protein sequence ID" value="OPUNC09G01080.1"/>
    <property type="gene ID" value="OPUNC09G01080"/>
</dbReference>